<evidence type="ECO:0000256" key="4">
    <source>
        <dbReference type="ARBA" id="ARBA00022807"/>
    </source>
</evidence>
<dbReference type="PANTHER" id="PTHR10183">
    <property type="entry name" value="CALPAIN"/>
    <property type="match status" value="1"/>
</dbReference>
<reference evidence="8" key="1">
    <citation type="submission" date="2022-11" db="EMBL/GenBank/DDBJ databases">
        <title>Centuries of genome instability and evolution in soft-shell clam transmissible cancer (bioRxiv).</title>
        <authorList>
            <person name="Hart S.F.M."/>
            <person name="Yonemitsu M.A."/>
            <person name="Giersch R.M."/>
            <person name="Beal B.F."/>
            <person name="Arriagada G."/>
            <person name="Davis B.W."/>
            <person name="Ostrander E.A."/>
            <person name="Goff S.P."/>
            <person name="Metzger M.J."/>
        </authorList>
    </citation>
    <scope>NUCLEOTIDE SEQUENCE</scope>
    <source>
        <strain evidence="8">MELC-2E11</strain>
        <tissue evidence="8">Siphon/mantle</tissue>
    </source>
</reference>
<evidence type="ECO:0000256" key="3">
    <source>
        <dbReference type="ARBA" id="ARBA00022801"/>
    </source>
</evidence>
<dbReference type="InterPro" id="IPR036213">
    <property type="entry name" value="Calpain_III_sf"/>
</dbReference>
<evidence type="ECO:0000259" key="7">
    <source>
        <dbReference type="PROSITE" id="PS50203"/>
    </source>
</evidence>
<proteinExistence type="inferred from homology"/>
<dbReference type="InterPro" id="IPR038765">
    <property type="entry name" value="Papain-like_cys_pep_sf"/>
</dbReference>
<keyword evidence="3 5" id="KW-0378">Hydrolase</keyword>
<name>A0ABY7DCX4_MYAAR</name>
<dbReference type="SUPFAM" id="SSF49758">
    <property type="entry name" value="Calpain large subunit, middle domain (domain III)"/>
    <property type="match status" value="1"/>
</dbReference>
<dbReference type="CDD" id="cd00044">
    <property type="entry name" value="CysPc"/>
    <property type="match status" value="1"/>
</dbReference>
<feature type="domain" description="Calpain catalytic" evidence="7">
    <location>
        <begin position="227"/>
        <end position="526"/>
    </location>
</feature>
<feature type="compositionally biased region" description="Pro residues" evidence="6">
    <location>
        <begin position="124"/>
        <end position="179"/>
    </location>
</feature>
<evidence type="ECO:0000256" key="5">
    <source>
        <dbReference type="PROSITE-ProRule" id="PRU00239"/>
    </source>
</evidence>
<feature type="active site" evidence="5">
    <location>
        <position position="470"/>
    </location>
</feature>
<feature type="active site" evidence="5">
    <location>
        <position position="281"/>
    </location>
</feature>
<dbReference type="SMART" id="SM00230">
    <property type="entry name" value="CysPc"/>
    <property type="match status" value="1"/>
</dbReference>
<feature type="compositionally biased region" description="Polar residues" evidence="6">
    <location>
        <begin position="1"/>
        <end position="19"/>
    </location>
</feature>
<dbReference type="Proteomes" id="UP001164746">
    <property type="component" value="Chromosome 1"/>
</dbReference>
<accession>A0ABY7DCX4</accession>
<evidence type="ECO:0000313" key="9">
    <source>
        <dbReference type="Proteomes" id="UP001164746"/>
    </source>
</evidence>
<sequence>MGCGQSSASVQDTRANNTRDYTKHNQGNQGGSGDQGQHGGNNDRHVQSNDQNKSGDSGFNENSKPDDKKTTGGIGHTLSNADDDGNADNNVYQSGGFMVSFGGGGQPRRDQNKTEEPIPEQREPSPPPPKEPTPPPPKDPTPPPPKDPTPPPPKDPTPPPPKNPTPPPPRDPTPPPPPTEQTEQNMQCKVQDNYTQEHIHSEVYIYTCSPYDFRQNPEEMDRIFSEPPTESPFVDHDFGPEVAIQGESVEWKRPGEVRDNPVLFSDGVTRYDIGQGSAGTCWFLSMVALLADKPEVFHRVVPKDAWNQDGGYFHCFFYRFGEWEDVYIDDFLPIIHGTEFWGAKSSEDRNEIWPALLEKAFARFHGSYNNVYGGQSGDAFLALTGGCSEYIDFDEALEADAGSSKMAKAREVHERLQNASRLGEGMLATEVPAKYDKKHGLVGGHAYSLVDAQTVEDTNGNTHRLVRIRNPWGNTEWNGPWSDKGKEWSMLSEGTLDYRDKDDGEFWMSLKDFITYFSGVTVCSFIPDFDKDGQSDSLNGDNYCTPMYGAWCGENAAGFENRIGNPRYQFHISDEGMGSDGLVPLVVQICQRMEHRKTDKESIRVDLYKCMGETSHGGCCQAVMALLGDVNNVYKQERHYCAVPSTINAGTEKEFMIRVFSPSPLRDVRELGRDYMMMECDNLEEKTEHDKIKFTETLFGAWKAGFNAGGQMDPSEDMSPKDIDYLDNKYESCCRSDEGEDGAFVMGNVV</sequence>
<protein>
    <submittedName>
        <fullName evidence="8">CAN5-like protein</fullName>
    </submittedName>
</protein>
<keyword evidence="9" id="KW-1185">Reference proteome</keyword>
<dbReference type="Pfam" id="PF00648">
    <property type="entry name" value="Peptidase_C2"/>
    <property type="match status" value="1"/>
</dbReference>
<comment type="similarity">
    <text evidence="1">Belongs to the peptidase C2 family.</text>
</comment>
<dbReference type="Gene3D" id="2.60.120.380">
    <property type="match status" value="1"/>
</dbReference>
<feature type="active site" evidence="5">
    <location>
        <position position="445"/>
    </location>
</feature>
<organism evidence="8 9">
    <name type="scientific">Mya arenaria</name>
    <name type="common">Soft-shell clam</name>
    <dbReference type="NCBI Taxonomy" id="6604"/>
    <lineage>
        <taxon>Eukaryota</taxon>
        <taxon>Metazoa</taxon>
        <taxon>Spiralia</taxon>
        <taxon>Lophotrochozoa</taxon>
        <taxon>Mollusca</taxon>
        <taxon>Bivalvia</taxon>
        <taxon>Autobranchia</taxon>
        <taxon>Heteroconchia</taxon>
        <taxon>Euheterodonta</taxon>
        <taxon>Imparidentia</taxon>
        <taxon>Neoheterodontei</taxon>
        <taxon>Myida</taxon>
        <taxon>Myoidea</taxon>
        <taxon>Myidae</taxon>
        <taxon>Mya</taxon>
    </lineage>
</organism>
<keyword evidence="4 5" id="KW-0788">Thiol protease</keyword>
<dbReference type="Gene3D" id="3.90.70.10">
    <property type="entry name" value="Cysteine proteinases"/>
    <property type="match status" value="1"/>
</dbReference>
<evidence type="ECO:0000256" key="2">
    <source>
        <dbReference type="ARBA" id="ARBA00022670"/>
    </source>
</evidence>
<dbReference type="EMBL" id="CP111012">
    <property type="protein sequence ID" value="WAQ94901.1"/>
    <property type="molecule type" value="Genomic_DNA"/>
</dbReference>
<keyword evidence="2 5" id="KW-0645">Protease</keyword>
<dbReference type="PRINTS" id="PR00704">
    <property type="entry name" value="CALPAIN"/>
</dbReference>
<dbReference type="SUPFAM" id="SSF54001">
    <property type="entry name" value="Cysteine proteinases"/>
    <property type="match status" value="1"/>
</dbReference>
<feature type="compositionally biased region" description="Polar residues" evidence="6">
    <location>
        <begin position="48"/>
        <end position="62"/>
    </location>
</feature>
<evidence type="ECO:0000313" key="8">
    <source>
        <dbReference type="EMBL" id="WAQ94901.1"/>
    </source>
</evidence>
<dbReference type="InterPro" id="IPR022684">
    <property type="entry name" value="Calpain_cysteine_protease"/>
</dbReference>
<feature type="region of interest" description="Disordered" evidence="6">
    <location>
        <begin position="1"/>
        <end position="186"/>
    </location>
</feature>
<feature type="compositionally biased region" description="Basic and acidic residues" evidence="6">
    <location>
        <begin position="107"/>
        <end position="123"/>
    </location>
</feature>
<dbReference type="PANTHER" id="PTHR10183:SF379">
    <property type="entry name" value="CALPAIN-5"/>
    <property type="match status" value="1"/>
</dbReference>
<evidence type="ECO:0000256" key="6">
    <source>
        <dbReference type="SAM" id="MobiDB-lite"/>
    </source>
</evidence>
<dbReference type="InterPro" id="IPR001300">
    <property type="entry name" value="Peptidase_C2_calpain_cat"/>
</dbReference>
<gene>
    <name evidence="8" type="ORF">MAR_007372</name>
</gene>
<dbReference type="PROSITE" id="PS50203">
    <property type="entry name" value="CALPAIN_CAT"/>
    <property type="match status" value="1"/>
</dbReference>
<evidence type="ECO:0000256" key="1">
    <source>
        <dbReference type="ARBA" id="ARBA00007623"/>
    </source>
</evidence>
<feature type="compositionally biased region" description="Low complexity" evidence="6">
    <location>
        <begin position="87"/>
        <end position="100"/>
    </location>
</feature>
<feature type="compositionally biased region" description="Gly residues" evidence="6">
    <location>
        <begin position="28"/>
        <end position="39"/>
    </location>
</feature>